<evidence type="ECO:0000256" key="5">
    <source>
        <dbReference type="ARBA" id="ARBA00022970"/>
    </source>
</evidence>
<keyword evidence="6 8" id="KW-1133">Transmembrane helix</keyword>
<reference evidence="10 11" key="1">
    <citation type="submission" date="2021-01" db="EMBL/GenBank/DDBJ databases">
        <title>Genomic Encyclopedia of Type Strains, Phase IV (KMG-IV): sequencing the most valuable type-strain genomes for metagenomic binning, comparative biology and taxonomic classification.</title>
        <authorList>
            <person name="Goeker M."/>
        </authorList>
    </citation>
    <scope>NUCLEOTIDE SEQUENCE [LARGE SCALE GENOMIC DNA]</scope>
    <source>
        <strain evidence="10 11">DSM 25540</strain>
    </source>
</reference>
<feature type="transmembrane region" description="Helical" evidence="8">
    <location>
        <begin position="156"/>
        <end position="178"/>
    </location>
</feature>
<name>A0ABS2PBF8_9BACL</name>
<keyword evidence="7 8" id="KW-0472">Membrane</keyword>
<keyword evidence="2 8" id="KW-0813">Transport</keyword>
<dbReference type="EMBL" id="JAFBEC010000004">
    <property type="protein sequence ID" value="MBM7632750.1"/>
    <property type="molecule type" value="Genomic_DNA"/>
</dbReference>
<dbReference type="NCBIfam" id="TIGR01726">
    <property type="entry name" value="HEQRo_perm_3TM"/>
    <property type="match status" value="1"/>
</dbReference>
<proteinExistence type="inferred from homology"/>
<evidence type="ECO:0000313" key="11">
    <source>
        <dbReference type="Proteomes" id="UP000741863"/>
    </source>
</evidence>
<comment type="similarity">
    <text evidence="8">Belongs to the binding-protein-dependent transport system permease family.</text>
</comment>
<feature type="transmembrane region" description="Helical" evidence="8">
    <location>
        <begin position="198"/>
        <end position="218"/>
    </location>
</feature>
<accession>A0ABS2PBF8</accession>
<keyword evidence="3" id="KW-1003">Cell membrane</keyword>
<dbReference type="InterPro" id="IPR035906">
    <property type="entry name" value="MetI-like_sf"/>
</dbReference>
<evidence type="ECO:0000256" key="4">
    <source>
        <dbReference type="ARBA" id="ARBA00022692"/>
    </source>
</evidence>
<evidence type="ECO:0000256" key="3">
    <source>
        <dbReference type="ARBA" id="ARBA00022475"/>
    </source>
</evidence>
<protein>
    <submittedName>
        <fullName evidence="10">Cystine transport system permease protein</fullName>
    </submittedName>
</protein>
<dbReference type="RefSeq" id="WP_204697101.1">
    <property type="nucleotide sequence ID" value="NZ_JAFBEC010000004.1"/>
</dbReference>
<evidence type="ECO:0000256" key="7">
    <source>
        <dbReference type="ARBA" id="ARBA00023136"/>
    </source>
</evidence>
<evidence type="ECO:0000256" key="2">
    <source>
        <dbReference type="ARBA" id="ARBA00022448"/>
    </source>
</evidence>
<sequence length="234" mass="26801">MFEWFSSIQWEYLYDFELAIDSLPFLLEGLRITMIIAFFSMIFSLILGIFLGVARMSKLWFIRWPARIYISFMRGTPLLVFIFILYYGLPVIGIEFTSAVFAGIVGVSLNFAAYSAEVVRSSIMSVPRGQWEAAASLQMNYVQTMTKIIIPQATRIALPPTFSIFMDVVKGTSLASVITVQELLYSARLISGRTYDSMTMYITAALIYWVVCIVIGYFQNRLEKRYNRYLSDAQ</sequence>
<feature type="transmembrane region" description="Helical" evidence="8">
    <location>
        <begin position="92"/>
        <end position="114"/>
    </location>
</feature>
<evidence type="ECO:0000256" key="6">
    <source>
        <dbReference type="ARBA" id="ARBA00022989"/>
    </source>
</evidence>
<dbReference type="PANTHER" id="PTHR30614">
    <property type="entry name" value="MEMBRANE COMPONENT OF AMINO ACID ABC TRANSPORTER"/>
    <property type="match status" value="1"/>
</dbReference>
<feature type="domain" description="ABC transmembrane type-1" evidence="9">
    <location>
        <begin position="30"/>
        <end position="219"/>
    </location>
</feature>
<feature type="transmembrane region" description="Helical" evidence="8">
    <location>
        <begin position="32"/>
        <end position="54"/>
    </location>
</feature>
<dbReference type="Proteomes" id="UP000741863">
    <property type="component" value="Unassembled WGS sequence"/>
</dbReference>
<dbReference type="InterPro" id="IPR000515">
    <property type="entry name" value="MetI-like"/>
</dbReference>
<dbReference type="CDD" id="cd06261">
    <property type="entry name" value="TM_PBP2"/>
    <property type="match status" value="1"/>
</dbReference>
<dbReference type="PANTHER" id="PTHR30614:SF0">
    <property type="entry name" value="L-CYSTINE TRANSPORT SYSTEM PERMEASE PROTEIN TCYL"/>
    <property type="match status" value="1"/>
</dbReference>
<evidence type="ECO:0000259" key="9">
    <source>
        <dbReference type="PROSITE" id="PS50928"/>
    </source>
</evidence>
<evidence type="ECO:0000256" key="8">
    <source>
        <dbReference type="RuleBase" id="RU363032"/>
    </source>
</evidence>
<dbReference type="Pfam" id="PF00528">
    <property type="entry name" value="BPD_transp_1"/>
    <property type="match status" value="1"/>
</dbReference>
<evidence type="ECO:0000256" key="1">
    <source>
        <dbReference type="ARBA" id="ARBA00004651"/>
    </source>
</evidence>
<gene>
    <name evidence="10" type="ORF">JOD17_001844</name>
</gene>
<dbReference type="PROSITE" id="PS50928">
    <property type="entry name" value="ABC_TM1"/>
    <property type="match status" value="1"/>
</dbReference>
<comment type="caution">
    <text evidence="10">The sequence shown here is derived from an EMBL/GenBank/DDBJ whole genome shotgun (WGS) entry which is preliminary data.</text>
</comment>
<evidence type="ECO:0000313" key="10">
    <source>
        <dbReference type="EMBL" id="MBM7632750.1"/>
    </source>
</evidence>
<feature type="transmembrane region" description="Helical" evidence="8">
    <location>
        <begin position="66"/>
        <end position="86"/>
    </location>
</feature>
<organism evidence="10 11">
    <name type="scientific">Geomicrobium sediminis</name>
    <dbReference type="NCBI Taxonomy" id="1347788"/>
    <lineage>
        <taxon>Bacteria</taxon>
        <taxon>Bacillati</taxon>
        <taxon>Bacillota</taxon>
        <taxon>Bacilli</taxon>
        <taxon>Bacillales</taxon>
        <taxon>Geomicrobium</taxon>
    </lineage>
</organism>
<dbReference type="SUPFAM" id="SSF161098">
    <property type="entry name" value="MetI-like"/>
    <property type="match status" value="1"/>
</dbReference>
<keyword evidence="4 8" id="KW-0812">Transmembrane</keyword>
<dbReference type="InterPro" id="IPR010065">
    <property type="entry name" value="AA_ABC_transptr_permease_3TM"/>
</dbReference>
<comment type="subcellular location">
    <subcellularLocation>
        <location evidence="1 8">Cell membrane</location>
        <topology evidence="1 8">Multi-pass membrane protein</topology>
    </subcellularLocation>
</comment>
<dbReference type="Gene3D" id="1.10.3720.10">
    <property type="entry name" value="MetI-like"/>
    <property type="match status" value="1"/>
</dbReference>
<dbReference type="InterPro" id="IPR043429">
    <property type="entry name" value="ArtM/GltK/GlnP/TcyL/YhdX-like"/>
</dbReference>
<keyword evidence="5" id="KW-0029">Amino-acid transport</keyword>
<keyword evidence="11" id="KW-1185">Reference proteome</keyword>